<dbReference type="EMBL" id="JARAOO010000007">
    <property type="protein sequence ID" value="KAJ7962410.1"/>
    <property type="molecule type" value="Genomic_DNA"/>
</dbReference>
<evidence type="ECO:0000313" key="3">
    <source>
        <dbReference type="EMBL" id="KAJ7962410.1"/>
    </source>
</evidence>
<proteinExistence type="predicted"/>
<dbReference type="Gene3D" id="3.30.70.260">
    <property type="match status" value="1"/>
</dbReference>
<feature type="region of interest" description="Disordered" evidence="1">
    <location>
        <begin position="192"/>
        <end position="215"/>
    </location>
</feature>
<protein>
    <submittedName>
        <fullName evidence="3">Mesoderm development candidate 2</fullName>
    </submittedName>
</protein>
<dbReference type="InterPro" id="IPR019330">
    <property type="entry name" value="MESD"/>
</dbReference>
<dbReference type="GO" id="GO:0006457">
    <property type="term" value="P:protein folding"/>
    <property type="evidence" value="ECO:0007669"/>
    <property type="project" value="InterPro"/>
</dbReference>
<dbReference type="Pfam" id="PF10185">
    <property type="entry name" value="Mesd"/>
    <property type="match status" value="1"/>
</dbReference>
<keyword evidence="4" id="KW-1185">Reference proteome</keyword>
<evidence type="ECO:0000313" key="4">
    <source>
        <dbReference type="Proteomes" id="UP001163823"/>
    </source>
</evidence>
<name>A0AAD7LSV5_QUISA</name>
<evidence type="ECO:0000256" key="2">
    <source>
        <dbReference type="SAM" id="SignalP"/>
    </source>
</evidence>
<dbReference type="AlphaFoldDB" id="A0AAD7LSV5"/>
<feature type="signal peptide" evidence="2">
    <location>
        <begin position="1"/>
        <end position="25"/>
    </location>
</feature>
<comment type="caution">
    <text evidence="3">The sequence shown here is derived from an EMBL/GenBank/DDBJ whole genome shotgun (WGS) entry which is preliminary data.</text>
</comment>
<dbReference type="KEGG" id="qsa:O6P43_017639"/>
<organism evidence="3 4">
    <name type="scientific">Quillaja saponaria</name>
    <name type="common">Soap bark tree</name>
    <dbReference type="NCBI Taxonomy" id="32244"/>
    <lineage>
        <taxon>Eukaryota</taxon>
        <taxon>Viridiplantae</taxon>
        <taxon>Streptophyta</taxon>
        <taxon>Embryophyta</taxon>
        <taxon>Tracheophyta</taxon>
        <taxon>Spermatophyta</taxon>
        <taxon>Magnoliopsida</taxon>
        <taxon>eudicotyledons</taxon>
        <taxon>Gunneridae</taxon>
        <taxon>Pentapetalae</taxon>
        <taxon>rosids</taxon>
        <taxon>fabids</taxon>
        <taxon>Fabales</taxon>
        <taxon>Quillajaceae</taxon>
        <taxon>Quillaja</taxon>
    </lineage>
</organism>
<sequence length="215" mass="24194">MKTVNTSLPSLFALLFFLILPLLISKNGEFGRFAEGTKRRVHITDDLDDVIDDEEDESWKEWGKKSTPSSDSDPPPSDLSKMDLSEIQAMMMKKQSGPVFGFVKLRLGVRRTPDMVAEIAMRWTHVLRTGAVGARFMGVDLGTIMFNMESGQDTEELREFVLSQPEAYEIKIGEQVYRRPGDPPLDEVVAELQSEKKKPDNAGLTEKNGNVKEEL</sequence>
<dbReference type="PANTHER" id="PTHR36357:SF1">
    <property type="entry name" value="OS03G0148300 PROTEIN"/>
    <property type="match status" value="1"/>
</dbReference>
<gene>
    <name evidence="3" type="ORF">O6P43_017639</name>
</gene>
<keyword evidence="2" id="KW-0732">Signal</keyword>
<dbReference type="PANTHER" id="PTHR36357">
    <property type="entry name" value="OS03G0148300 PROTEIN"/>
    <property type="match status" value="1"/>
</dbReference>
<dbReference type="Proteomes" id="UP001163823">
    <property type="component" value="Chromosome 7"/>
</dbReference>
<reference evidence="3" key="1">
    <citation type="journal article" date="2023" name="Science">
        <title>Elucidation of the pathway for biosynthesis of saponin adjuvants from the soapbark tree.</title>
        <authorList>
            <person name="Reed J."/>
            <person name="Orme A."/>
            <person name="El-Demerdash A."/>
            <person name="Owen C."/>
            <person name="Martin L.B.B."/>
            <person name="Misra R.C."/>
            <person name="Kikuchi S."/>
            <person name="Rejzek M."/>
            <person name="Martin A.C."/>
            <person name="Harkess A."/>
            <person name="Leebens-Mack J."/>
            <person name="Louveau T."/>
            <person name="Stephenson M.J."/>
            <person name="Osbourn A."/>
        </authorList>
    </citation>
    <scope>NUCLEOTIDE SEQUENCE</scope>
    <source>
        <strain evidence="3">S10</strain>
    </source>
</reference>
<evidence type="ECO:0000256" key="1">
    <source>
        <dbReference type="SAM" id="MobiDB-lite"/>
    </source>
</evidence>
<accession>A0AAD7LSV5</accession>
<feature type="chain" id="PRO_5042006662" evidence="2">
    <location>
        <begin position="26"/>
        <end position="215"/>
    </location>
</feature>
<feature type="region of interest" description="Disordered" evidence="1">
    <location>
        <begin position="54"/>
        <end position="81"/>
    </location>
</feature>